<sequence>MKEAFKFQFIFRVMRISLCQFLLVGLWALGTAKATDGQAQALLSKKVTVDIQEQGIENVLGNLEKQVNGKFVYSAKMIGSDRKVSVKAAQKPLYKVLDETLKPLGLHYRVTDNLIIISRSDKSAGGPATSIRSREAGYTVSGKITDVSGETLSGVTVILSHNNLGVVTDINGTYSFSDIPDGTYTLNVTSIGFTAIKKEIQVAGQDVQLNIEMKDDILQLQEIVVTGGNPKKKIESSVAITTINNKDIQTRAPLNSTDLLKAIPGLTVESTGGDGPGNVWVRGFPQQGGYIFLGIMEDGLPVLPTGFNSIPSVDQYYKTDLTIKNIEAVRGGNASIVMANTPGAVINNLSYTGADKTYGKFKATTGLSQGLYRLDGNVGGKVSDQIRYNIGGFFRTDKGIVPPGYTANQGGQLKGNMTFNFKNQKGFVRVYGKYLNDKVQWMLTSFYPYDGTGKPTKTDNFDMVTQSLATVDTKFSYTDANGVTRNYDFADGIHTKQGAGGFQFNYLLDNGWEVNNNFRYQHTNRTVTAGIPASIITYNGSTPYYYLDGSEAGLKAGDRIVNVTGIGQQGKDVQIVDYLDFKKSISNHNVGFGVGIHQFNRNDGPNYNFSYQQEFKENPKRLLTSPTGAKITATNLATVIGDTRTLSAYASDEITLNPKWRLDLGARIDNQNVDGKRPFYAFKADGTPDYTKGAGLTIAGYTDYSETITNWAATAGLNYKINNEAALFARATRAYNAPTIADYNATAYDPAKIKKRPVYLGEVGVKYAKNDFSLFASASYSAIKNVSLSITVPTISSGNQVLVAFGSTRTYSAEFEASYKLTKALSLRWTGTLQDSKYTDYTANTNTNSAIMAILGDTTYSFTGKRTERVPVFNTELSATYDYKKFNIYLAGNYIGSRFTSPSDSYKLPAYVLMKGGAGYNFTKAINARFWVDNLLNARVLTEGDVRGDQFRNFAAVEKGTMMPGRTILPRSFWLSLSYEF</sequence>
<evidence type="ECO:0000256" key="6">
    <source>
        <dbReference type="ARBA" id="ARBA00022729"/>
    </source>
</evidence>
<dbReference type="OrthoDB" id="9782587at2"/>
<feature type="signal peptide" evidence="14">
    <location>
        <begin position="1"/>
        <end position="34"/>
    </location>
</feature>
<comment type="similarity">
    <text evidence="12 13">Belongs to the TonB-dependent receptor family.</text>
</comment>
<dbReference type="GO" id="GO:0009279">
    <property type="term" value="C:cell outer membrane"/>
    <property type="evidence" value="ECO:0007669"/>
    <property type="project" value="UniProtKB-SubCell"/>
</dbReference>
<comment type="caution">
    <text evidence="17">The sequence shown here is derived from an EMBL/GenBank/DDBJ whole genome shotgun (WGS) entry which is preliminary data.</text>
</comment>
<feature type="domain" description="TonB-dependent receptor-like beta-barrel" evidence="15">
    <location>
        <begin position="462"/>
        <end position="935"/>
    </location>
</feature>
<dbReference type="Pfam" id="PF13715">
    <property type="entry name" value="CarbopepD_reg_2"/>
    <property type="match status" value="1"/>
</dbReference>
<organism evidence="17 18">
    <name type="scientific">Dyadobacter jiangsuensis</name>
    <dbReference type="NCBI Taxonomy" id="1591085"/>
    <lineage>
        <taxon>Bacteria</taxon>
        <taxon>Pseudomonadati</taxon>
        <taxon>Bacteroidota</taxon>
        <taxon>Cytophagia</taxon>
        <taxon>Cytophagales</taxon>
        <taxon>Spirosomataceae</taxon>
        <taxon>Dyadobacter</taxon>
    </lineage>
</organism>
<evidence type="ECO:0000256" key="3">
    <source>
        <dbReference type="ARBA" id="ARBA00022452"/>
    </source>
</evidence>
<keyword evidence="10 12" id="KW-0472">Membrane</keyword>
<evidence type="ECO:0000256" key="12">
    <source>
        <dbReference type="PROSITE-ProRule" id="PRU01360"/>
    </source>
</evidence>
<dbReference type="RefSeq" id="WP_106593812.1">
    <property type="nucleotide sequence ID" value="NZ_PYAS01000001.1"/>
</dbReference>
<proteinExistence type="inferred from homology"/>
<feature type="domain" description="TonB-dependent receptor plug" evidence="16">
    <location>
        <begin position="233"/>
        <end position="345"/>
    </location>
</feature>
<dbReference type="InterPro" id="IPR008969">
    <property type="entry name" value="CarboxyPept-like_regulatory"/>
</dbReference>
<evidence type="ECO:0000259" key="15">
    <source>
        <dbReference type="Pfam" id="PF00593"/>
    </source>
</evidence>
<evidence type="ECO:0000256" key="11">
    <source>
        <dbReference type="ARBA" id="ARBA00023237"/>
    </source>
</evidence>
<reference evidence="17 18" key="1">
    <citation type="submission" date="2018-03" db="EMBL/GenBank/DDBJ databases">
        <title>Genomic Encyclopedia of Archaeal and Bacterial Type Strains, Phase II (KMG-II): from individual species to whole genera.</title>
        <authorList>
            <person name="Goeker M."/>
        </authorList>
    </citation>
    <scope>NUCLEOTIDE SEQUENCE [LARGE SCALE GENOMIC DNA]</scope>
    <source>
        <strain evidence="17 18">DSM 29057</strain>
    </source>
</reference>
<evidence type="ECO:0000256" key="10">
    <source>
        <dbReference type="ARBA" id="ARBA00023136"/>
    </source>
</evidence>
<protein>
    <submittedName>
        <fullName evidence="17">Outer membrane receptor protein involved in Fe transport</fullName>
    </submittedName>
</protein>
<accession>A0A2P8GJN4</accession>
<dbReference type="GO" id="GO:0015344">
    <property type="term" value="F:siderophore uptake transmembrane transporter activity"/>
    <property type="evidence" value="ECO:0007669"/>
    <property type="project" value="TreeGrafter"/>
</dbReference>
<dbReference type="Proteomes" id="UP000241964">
    <property type="component" value="Unassembled WGS sequence"/>
</dbReference>
<keyword evidence="11 12" id="KW-0998">Cell outer membrane</keyword>
<keyword evidence="5 12" id="KW-0812">Transmembrane</keyword>
<keyword evidence="8" id="KW-0406">Ion transport</keyword>
<dbReference type="SUPFAM" id="SSF56935">
    <property type="entry name" value="Porins"/>
    <property type="match status" value="1"/>
</dbReference>
<evidence type="ECO:0000256" key="1">
    <source>
        <dbReference type="ARBA" id="ARBA00004571"/>
    </source>
</evidence>
<evidence type="ECO:0000256" key="7">
    <source>
        <dbReference type="ARBA" id="ARBA00023004"/>
    </source>
</evidence>
<keyword evidence="7" id="KW-0408">Iron</keyword>
<dbReference type="InterPro" id="IPR000531">
    <property type="entry name" value="Beta-barrel_TonB"/>
</dbReference>
<evidence type="ECO:0000256" key="2">
    <source>
        <dbReference type="ARBA" id="ARBA00022448"/>
    </source>
</evidence>
<dbReference type="InterPro" id="IPR012910">
    <property type="entry name" value="Plug_dom"/>
</dbReference>
<keyword evidence="6 14" id="KW-0732">Signal</keyword>
<dbReference type="PANTHER" id="PTHR32552">
    <property type="entry name" value="FERRICHROME IRON RECEPTOR-RELATED"/>
    <property type="match status" value="1"/>
</dbReference>
<keyword evidence="2 12" id="KW-0813">Transport</keyword>
<evidence type="ECO:0000313" key="18">
    <source>
        <dbReference type="Proteomes" id="UP000241964"/>
    </source>
</evidence>
<dbReference type="EMBL" id="PYAS01000001">
    <property type="protein sequence ID" value="PSL34175.1"/>
    <property type="molecule type" value="Genomic_DNA"/>
</dbReference>
<evidence type="ECO:0000256" key="9">
    <source>
        <dbReference type="ARBA" id="ARBA00023077"/>
    </source>
</evidence>
<feature type="chain" id="PRO_5015167585" evidence="14">
    <location>
        <begin position="35"/>
        <end position="981"/>
    </location>
</feature>
<evidence type="ECO:0000256" key="4">
    <source>
        <dbReference type="ARBA" id="ARBA00022496"/>
    </source>
</evidence>
<dbReference type="PANTHER" id="PTHR32552:SF89">
    <property type="entry name" value="CATECHOLATE SIDEROPHORE RECEPTOR FIU"/>
    <property type="match status" value="1"/>
</dbReference>
<keyword evidence="3 12" id="KW-1134">Transmembrane beta strand</keyword>
<dbReference type="AlphaFoldDB" id="A0A2P8GJN4"/>
<dbReference type="SUPFAM" id="SSF49464">
    <property type="entry name" value="Carboxypeptidase regulatory domain-like"/>
    <property type="match status" value="1"/>
</dbReference>
<dbReference type="InterPro" id="IPR037066">
    <property type="entry name" value="Plug_dom_sf"/>
</dbReference>
<evidence type="ECO:0000259" key="16">
    <source>
        <dbReference type="Pfam" id="PF07715"/>
    </source>
</evidence>
<keyword evidence="9 13" id="KW-0798">TonB box</keyword>
<dbReference type="InterPro" id="IPR036942">
    <property type="entry name" value="Beta-barrel_TonB_sf"/>
</dbReference>
<dbReference type="Pfam" id="PF07715">
    <property type="entry name" value="Plug"/>
    <property type="match status" value="1"/>
</dbReference>
<keyword evidence="17" id="KW-0675">Receptor</keyword>
<evidence type="ECO:0000256" key="13">
    <source>
        <dbReference type="RuleBase" id="RU003357"/>
    </source>
</evidence>
<evidence type="ECO:0000256" key="14">
    <source>
        <dbReference type="SAM" id="SignalP"/>
    </source>
</evidence>
<dbReference type="PROSITE" id="PS52016">
    <property type="entry name" value="TONB_DEPENDENT_REC_3"/>
    <property type="match status" value="1"/>
</dbReference>
<keyword evidence="18" id="KW-1185">Reference proteome</keyword>
<dbReference type="Pfam" id="PF00593">
    <property type="entry name" value="TonB_dep_Rec_b-barrel"/>
    <property type="match status" value="1"/>
</dbReference>
<comment type="subcellular location">
    <subcellularLocation>
        <location evidence="1 12">Cell outer membrane</location>
        <topology evidence="1 12">Multi-pass membrane protein</topology>
    </subcellularLocation>
</comment>
<gene>
    <name evidence="17" type="ORF">CLV60_101544</name>
</gene>
<dbReference type="Gene3D" id="2.40.170.20">
    <property type="entry name" value="TonB-dependent receptor, beta-barrel domain"/>
    <property type="match status" value="1"/>
</dbReference>
<dbReference type="Gene3D" id="2.170.130.10">
    <property type="entry name" value="TonB-dependent receptor, plug domain"/>
    <property type="match status" value="1"/>
</dbReference>
<evidence type="ECO:0000256" key="5">
    <source>
        <dbReference type="ARBA" id="ARBA00022692"/>
    </source>
</evidence>
<evidence type="ECO:0000256" key="8">
    <source>
        <dbReference type="ARBA" id="ARBA00023065"/>
    </source>
</evidence>
<name>A0A2P8GJN4_9BACT</name>
<evidence type="ECO:0000313" key="17">
    <source>
        <dbReference type="EMBL" id="PSL34175.1"/>
    </source>
</evidence>
<dbReference type="InterPro" id="IPR039426">
    <property type="entry name" value="TonB-dep_rcpt-like"/>
</dbReference>
<keyword evidence="4" id="KW-0410">Iron transport</keyword>
<dbReference type="Gene3D" id="2.60.40.1120">
    <property type="entry name" value="Carboxypeptidase-like, regulatory domain"/>
    <property type="match status" value="1"/>
</dbReference>